<reference evidence="1 2" key="1">
    <citation type="submission" date="2013-02" db="EMBL/GenBank/DDBJ databases">
        <authorList>
            <person name="Lukaszewicz M."/>
            <person name="Biegalska A."/>
            <person name="Krasowska A."/>
        </authorList>
    </citation>
    <scope>NUCLEOTIDE SEQUENCE [LARGE SCALE GENOMIC DNA]</scope>
</reference>
<accession>R4JGH2</accession>
<dbReference type="InterPro" id="IPR055822">
    <property type="entry name" value="DUF7398"/>
</dbReference>
<dbReference type="Pfam" id="PF24131">
    <property type="entry name" value="DUF7398"/>
    <property type="match status" value="1"/>
</dbReference>
<dbReference type="OrthoDB" id="11353at10239"/>
<evidence type="ECO:0000313" key="2">
    <source>
        <dbReference type="Proteomes" id="UP000258501"/>
    </source>
</evidence>
<dbReference type="Proteomes" id="UP000258501">
    <property type="component" value="Segment"/>
</dbReference>
<dbReference type="EMBL" id="KC699836">
    <property type="protein sequence ID" value="AGK86836.1"/>
    <property type="molecule type" value="Genomic_DNA"/>
</dbReference>
<organism evidence="1 2">
    <name type="scientific">Bacillus phage SIOphi</name>
    <dbReference type="NCBI Taxonomy" id="1285382"/>
    <lineage>
        <taxon>Viruses</taxon>
        <taxon>Duplodnaviria</taxon>
        <taxon>Heunggongvirae</taxon>
        <taxon>Uroviricota</taxon>
        <taxon>Caudoviricetes</taxon>
        <taxon>Herelleviridae</taxon>
        <taxon>Bastillevirinae</taxon>
        <taxon>Siophivirus</taxon>
        <taxon>Siophivirus SIOphi</taxon>
    </lineage>
</organism>
<gene>
    <name evidence="1" type="ORF">SIOphi_00140</name>
</gene>
<protein>
    <submittedName>
        <fullName evidence="1">Uncharacterized protein</fullName>
    </submittedName>
</protein>
<proteinExistence type="predicted"/>
<sequence>MFGLTEQELDNYRSLAQDFAVQDLSPSVVTAAQIMTPATQENGETVPDMEFIEKLVTDIETVATLTVSHMAYDYAHLQSDINLSEDEIVEKLENKYETYVINQFIKYGIVSSSDAASDIVIQTLLELPYLYSRAVEDDSFDEDSFLEERLEAYNSYIEKYYGDAKEEENDD</sequence>
<keyword evidence="2" id="KW-1185">Reference proteome</keyword>
<evidence type="ECO:0000313" key="1">
    <source>
        <dbReference type="EMBL" id="AGK86836.1"/>
    </source>
</evidence>
<name>R4JGH2_9CAUD</name>